<keyword evidence="8" id="KW-1185">Reference proteome</keyword>
<evidence type="ECO:0000256" key="2">
    <source>
        <dbReference type="ARBA" id="ARBA00022771"/>
    </source>
</evidence>
<dbReference type="AlphaFoldDB" id="A0A443RJC7"/>
<dbReference type="SMART" id="SM00184">
    <property type="entry name" value="RING"/>
    <property type="match status" value="1"/>
</dbReference>
<evidence type="ECO:0000256" key="3">
    <source>
        <dbReference type="ARBA" id="ARBA00022833"/>
    </source>
</evidence>
<evidence type="ECO:0000256" key="4">
    <source>
        <dbReference type="PROSITE-ProRule" id="PRU00175"/>
    </source>
</evidence>
<dbReference type="GO" id="GO:0012505">
    <property type="term" value="C:endomembrane system"/>
    <property type="evidence" value="ECO:0007669"/>
    <property type="project" value="TreeGrafter"/>
</dbReference>
<evidence type="ECO:0000259" key="6">
    <source>
        <dbReference type="PROSITE" id="PS50089"/>
    </source>
</evidence>
<comment type="caution">
    <text evidence="7">The sequence shown here is derived from an EMBL/GenBank/DDBJ whole genome shotgun (WGS) entry which is preliminary data.</text>
</comment>
<keyword evidence="5" id="KW-1133">Transmembrane helix</keyword>
<keyword evidence="2 4" id="KW-0863">Zinc-finger</keyword>
<dbReference type="GO" id="GO:0008270">
    <property type="term" value="F:zinc ion binding"/>
    <property type="evidence" value="ECO:0007669"/>
    <property type="project" value="UniProtKB-KW"/>
</dbReference>
<dbReference type="EMBL" id="NCKU01000476">
    <property type="protein sequence ID" value="RWS15374.1"/>
    <property type="molecule type" value="Genomic_DNA"/>
</dbReference>
<dbReference type="Gene3D" id="3.30.40.10">
    <property type="entry name" value="Zinc/RING finger domain, C3HC4 (zinc finger)"/>
    <property type="match status" value="1"/>
</dbReference>
<dbReference type="STRING" id="1965070.A0A443RJC7"/>
<dbReference type="Pfam" id="PF13639">
    <property type="entry name" value="zf-RING_2"/>
    <property type="match status" value="1"/>
</dbReference>
<evidence type="ECO:0000313" key="8">
    <source>
        <dbReference type="Proteomes" id="UP000285301"/>
    </source>
</evidence>
<sequence length="117" mass="13567">MNISRVMSNVIQIVTALVLAGGALIGLYAGHRLFQAYEYEANHRRRRRERTPEIECKECNICKEDLTTEGVELLPCGHIFHAFCIKEWFGVRYNCPSCRESLPNHLISEYRRRLGIN</sequence>
<feature type="domain" description="RING-type" evidence="6">
    <location>
        <begin position="59"/>
        <end position="99"/>
    </location>
</feature>
<keyword evidence="5" id="KW-0812">Transmembrane</keyword>
<evidence type="ECO:0000256" key="1">
    <source>
        <dbReference type="ARBA" id="ARBA00022723"/>
    </source>
</evidence>
<dbReference type="GO" id="GO:0043161">
    <property type="term" value="P:proteasome-mediated ubiquitin-dependent protein catabolic process"/>
    <property type="evidence" value="ECO:0007669"/>
    <property type="project" value="TreeGrafter"/>
</dbReference>
<evidence type="ECO:0000313" key="7">
    <source>
        <dbReference type="EMBL" id="RWS15374.1"/>
    </source>
</evidence>
<reference evidence="7 8" key="1">
    <citation type="journal article" date="2018" name="Gigascience">
        <title>Genomes of trombidid mites reveal novel predicted allergens and laterally-transferred genes associated with secondary metabolism.</title>
        <authorList>
            <person name="Dong X."/>
            <person name="Chaisiri K."/>
            <person name="Xia D."/>
            <person name="Armstrong S.D."/>
            <person name="Fang Y."/>
            <person name="Donnelly M.J."/>
            <person name="Kadowaki T."/>
            <person name="McGarry J.W."/>
            <person name="Darby A.C."/>
            <person name="Makepeace B.L."/>
        </authorList>
    </citation>
    <scope>NUCLEOTIDE SEQUENCE [LARGE SCALE GENOMIC DNA]</scope>
    <source>
        <strain evidence="7">UoL-WK</strain>
    </source>
</reference>
<name>A0A443RJC7_9ACAR</name>
<dbReference type="PANTHER" id="PTHR22763">
    <property type="entry name" value="RING ZINC FINGER PROTEIN"/>
    <property type="match status" value="1"/>
</dbReference>
<feature type="transmembrane region" description="Helical" evidence="5">
    <location>
        <begin position="6"/>
        <end position="29"/>
    </location>
</feature>
<proteinExistence type="predicted"/>
<accession>A0A443RJC7</accession>
<dbReference type="OrthoDB" id="5357315at2759"/>
<protein>
    <submittedName>
        <fullName evidence="7">Zinc finger-like protein</fullName>
    </submittedName>
</protein>
<dbReference type="Proteomes" id="UP000285301">
    <property type="component" value="Unassembled WGS sequence"/>
</dbReference>
<keyword evidence="1" id="KW-0479">Metal-binding</keyword>
<evidence type="ECO:0000256" key="5">
    <source>
        <dbReference type="SAM" id="Phobius"/>
    </source>
</evidence>
<organism evidence="7 8">
    <name type="scientific">Dinothrombium tinctorium</name>
    <dbReference type="NCBI Taxonomy" id="1965070"/>
    <lineage>
        <taxon>Eukaryota</taxon>
        <taxon>Metazoa</taxon>
        <taxon>Ecdysozoa</taxon>
        <taxon>Arthropoda</taxon>
        <taxon>Chelicerata</taxon>
        <taxon>Arachnida</taxon>
        <taxon>Acari</taxon>
        <taxon>Acariformes</taxon>
        <taxon>Trombidiformes</taxon>
        <taxon>Prostigmata</taxon>
        <taxon>Anystina</taxon>
        <taxon>Parasitengona</taxon>
        <taxon>Trombidioidea</taxon>
        <taxon>Trombidiidae</taxon>
        <taxon>Dinothrombium</taxon>
    </lineage>
</organism>
<dbReference type="InterPro" id="IPR050731">
    <property type="entry name" value="HRD1_E3_ubiq-ligases"/>
</dbReference>
<keyword evidence="5" id="KW-0472">Membrane</keyword>
<dbReference type="InterPro" id="IPR001841">
    <property type="entry name" value="Znf_RING"/>
</dbReference>
<gene>
    <name evidence="7" type="ORF">B4U79_17911</name>
</gene>
<dbReference type="InterPro" id="IPR013083">
    <property type="entry name" value="Znf_RING/FYVE/PHD"/>
</dbReference>
<dbReference type="GO" id="GO:0061630">
    <property type="term" value="F:ubiquitin protein ligase activity"/>
    <property type="evidence" value="ECO:0007669"/>
    <property type="project" value="TreeGrafter"/>
</dbReference>
<dbReference type="SUPFAM" id="SSF57850">
    <property type="entry name" value="RING/U-box"/>
    <property type="match status" value="1"/>
</dbReference>
<dbReference type="PROSITE" id="PS50089">
    <property type="entry name" value="ZF_RING_2"/>
    <property type="match status" value="1"/>
</dbReference>
<keyword evidence="3" id="KW-0862">Zinc</keyword>